<keyword evidence="1" id="KW-0472">Membrane</keyword>
<gene>
    <name evidence="2" type="primary">yidD</name>
    <name evidence="2" type="ORF">EVJ47_03690</name>
</gene>
<dbReference type="PANTHER" id="PTHR33383">
    <property type="entry name" value="MEMBRANE PROTEIN INSERTION EFFICIENCY FACTOR-RELATED"/>
    <property type="match status" value="1"/>
</dbReference>
<dbReference type="Proteomes" id="UP000320813">
    <property type="component" value="Unassembled WGS sequence"/>
</dbReference>
<comment type="subcellular location">
    <subcellularLocation>
        <location evidence="1">Cell membrane</location>
        <topology evidence="1">Peripheral membrane protein</topology>
        <orientation evidence="1">Cytoplasmic side</orientation>
    </subcellularLocation>
</comment>
<organism evidence="2 3">
    <name type="scientific">Candidatus Acidulodesulfobacterium ferriphilum</name>
    <dbReference type="NCBI Taxonomy" id="2597223"/>
    <lineage>
        <taxon>Bacteria</taxon>
        <taxon>Deltaproteobacteria</taxon>
        <taxon>Candidatus Acidulodesulfobacterales</taxon>
        <taxon>Candidatus Acidulodesulfobacterium</taxon>
    </lineage>
</organism>
<evidence type="ECO:0000313" key="3">
    <source>
        <dbReference type="Proteomes" id="UP000320813"/>
    </source>
</evidence>
<dbReference type="PANTHER" id="PTHR33383:SF1">
    <property type="entry name" value="MEMBRANE PROTEIN INSERTION EFFICIENCY FACTOR-RELATED"/>
    <property type="match status" value="1"/>
</dbReference>
<name>A0A519BDN3_9DELT</name>
<dbReference type="InterPro" id="IPR002696">
    <property type="entry name" value="Membr_insert_effic_factor_YidD"/>
</dbReference>
<evidence type="ECO:0000256" key="1">
    <source>
        <dbReference type="HAMAP-Rule" id="MF_00386"/>
    </source>
</evidence>
<proteinExistence type="inferred from homology"/>
<dbReference type="Pfam" id="PF01809">
    <property type="entry name" value="YidD"/>
    <property type="match status" value="1"/>
</dbReference>
<dbReference type="GO" id="GO:0005886">
    <property type="term" value="C:plasma membrane"/>
    <property type="evidence" value="ECO:0007669"/>
    <property type="project" value="UniProtKB-SubCell"/>
</dbReference>
<dbReference type="SMART" id="SM01234">
    <property type="entry name" value="Haemolytic"/>
    <property type="match status" value="1"/>
</dbReference>
<comment type="caution">
    <text evidence="2">The sequence shown here is derived from an EMBL/GenBank/DDBJ whole genome shotgun (WGS) entry which is preliminary data.</text>
</comment>
<dbReference type="HAMAP" id="MF_00386">
    <property type="entry name" value="UPF0161_YidD"/>
    <property type="match status" value="1"/>
</dbReference>
<comment type="function">
    <text evidence="1">Could be involved in insertion of integral membrane proteins into the membrane.</text>
</comment>
<accession>A0A519BDN3</accession>
<keyword evidence="1" id="KW-1003">Cell membrane</keyword>
<reference evidence="2 3" key="1">
    <citation type="submission" date="2019-01" db="EMBL/GenBank/DDBJ databases">
        <title>Insights into ecological role of a new deltaproteobacterial order Candidatus Sinidesulfobacterales (Sva0485) by metagenomics and metatranscriptomics.</title>
        <authorList>
            <person name="Tan S."/>
            <person name="Liu J."/>
            <person name="Fang Y."/>
            <person name="Hedlund B.P."/>
            <person name="Lian Z.H."/>
            <person name="Huang L.Y."/>
            <person name="Li J.T."/>
            <person name="Huang L.N."/>
            <person name="Li W.J."/>
            <person name="Jiang H.C."/>
            <person name="Dong H.L."/>
            <person name="Shu W.S."/>
        </authorList>
    </citation>
    <scope>NUCLEOTIDE SEQUENCE [LARGE SCALE GENOMIC DNA]</scope>
    <source>
        <strain evidence="2">AP3</strain>
    </source>
</reference>
<protein>
    <recommendedName>
        <fullName evidence="1">Putative membrane protein insertion efficiency factor</fullName>
    </recommendedName>
</protein>
<evidence type="ECO:0000313" key="2">
    <source>
        <dbReference type="EMBL" id="RZD15385.1"/>
    </source>
</evidence>
<sequence>MKILNKIFIGIINFYKRLISPLLPQSCRFYPTCSEYALECFKSFGFIKALYLSSYRILRCNPLSKGGYDPVPRN</sequence>
<dbReference type="AlphaFoldDB" id="A0A519BDN3"/>
<dbReference type="NCBIfam" id="TIGR00278">
    <property type="entry name" value="membrane protein insertion efficiency factor YidD"/>
    <property type="match status" value="1"/>
</dbReference>
<dbReference type="EMBL" id="SGBD01000001">
    <property type="protein sequence ID" value="RZD15385.1"/>
    <property type="molecule type" value="Genomic_DNA"/>
</dbReference>
<comment type="similarity">
    <text evidence="1">Belongs to the UPF0161 family.</text>
</comment>